<dbReference type="GO" id="GO:0016747">
    <property type="term" value="F:acyltransferase activity, transferring groups other than amino-acyl groups"/>
    <property type="evidence" value="ECO:0007669"/>
    <property type="project" value="InterPro"/>
</dbReference>
<dbReference type="PROSITE" id="PS51186">
    <property type="entry name" value="GNAT"/>
    <property type="match status" value="1"/>
</dbReference>
<proteinExistence type="predicted"/>
<dbReference type="CDD" id="cd04301">
    <property type="entry name" value="NAT_SF"/>
    <property type="match status" value="1"/>
</dbReference>
<comment type="caution">
    <text evidence="4">The sequence shown here is derived from an EMBL/GenBank/DDBJ whole genome shotgun (WGS) entry which is preliminary data.</text>
</comment>
<protein>
    <submittedName>
        <fullName evidence="4">GNAT family N-acetyltransferase</fullName>
    </submittedName>
</protein>
<dbReference type="InterPro" id="IPR050832">
    <property type="entry name" value="Bact_Acetyltransf"/>
</dbReference>
<dbReference type="InterPro" id="IPR016181">
    <property type="entry name" value="Acyl_CoA_acyltransferase"/>
</dbReference>
<feature type="domain" description="N-acetyltransferase" evidence="3">
    <location>
        <begin position="19"/>
        <end position="161"/>
    </location>
</feature>
<accession>A0A7J9UVI9</accession>
<keyword evidence="2" id="KW-0012">Acyltransferase</keyword>
<organism evidence="4 5">
    <name type="scientific">Georgenia ruanii</name>
    <dbReference type="NCBI Taxonomy" id="348442"/>
    <lineage>
        <taxon>Bacteria</taxon>
        <taxon>Bacillati</taxon>
        <taxon>Actinomycetota</taxon>
        <taxon>Actinomycetes</taxon>
        <taxon>Micrococcales</taxon>
        <taxon>Bogoriellaceae</taxon>
        <taxon>Georgenia</taxon>
    </lineage>
</organism>
<dbReference type="SUPFAM" id="SSF55729">
    <property type="entry name" value="Acyl-CoA N-acyltransferases (Nat)"/>
    <property type="match status" value="1"/>
</dbReference>
<reference evidence="4 5" key="1">
    <citation type="submission" date="2019-10" db="EMBL/GenBank/DDBJ databases">
        <title>Georgenia wutianyii sp. nov. and Georgenia yuyongxinii sp. nov. isolated from plateau pika (Ochotona curzoniae) in the Qinghai-Tibet plateau of China.</title>
        <authorList>
            <person name="Tian Z."/>
        </authorList>
    </citation>
    <scope>NUCLEOTIDE SEQUENCE [LARGE SCALE GENOMIC DNA]</scope>
    <source>
        <strain evidence="4 5">JCM 15130</strain>
    </source>
</reference>
<dbReference type="OrthoDB" id="9799092at2"/>
<dbReference type="EMBL" id="WHPD01000957">
    <property type="protein sequence ID" value="MPV87890.1"/>
    <property type="molecule type" value="Genomic_DNA"/>
</dbReference>
<evidence type="ECO:0000259" key="3">
    <source>
        <dbReference type="PROSITE" id="PS51186"/>
    </source>
</evidence>
<dbReference type="Pfam" id="PF00583">
    <property type="entry name" value="Acetyltransf_1"/>
    <property type="match status" value="1"/>
</dbReference>
<dbReference type="InterPro" id="IPR000182">
    <property type="entry name" value="GNAT_dom"/>
</dbReference>
<evidence type="ECO:0000313" key="5">
    <source>
        <dbReference type="Proteomes" id="UP000429644"/>
    </source>
</evidence>
<sequence>MGVTVSAAAVAEWRTVRQVRLRALAADPAAFGSTLARELAFDDDLWRERVATGRTFLARRDGAVVGIASFYAEPGREDERQLVGMWVAPEARGSGVAAALVGVVRRAAAAEGATRLTLFVAEGNEPARRLYERLGFQPTGEVLELTSDPCRGQERYALALA</sequence>
<dbReference type="RefSeq" id="WP_152230511.1">
    <property type="nucleotide sequence ID" value="NZ_BAAAOT010000002.1"/>
</dbReference>
<dbReference type="PANTHER" id="PTHR43877:SF2">
    <property type="entry name" value="AMINOALKYLPHOSPHONATE N-ACETYLTRANSFERASE-RELATED"/>
    <property type="match status" value="1"/>
</dbReference>
<dbReference type="Gene3D" id="3.40.630.30">
    <property type="match status" value="1"/>
</dbReference>
<evidence type="ECO:0000256" key="2">
    <source>
        <dbReference type="ARBA" id="ARBA00023315"/>
    </source>
</evidence>
<evidence type="ECO:0000256" key="1">
    <source>
        <dbReference type="ARBA" id="ARBA00022679"/>
    </source>
</evidence>
<dbReference type="AlphaFoldDB" id="A0A7J9UVI9"/>
<dbReference type="Proteomes" id="UP000429644">
    <property type="component" value="Unassembled WGS sequence"/>
</dbReference>
<gene>
    <name evidence="4" type="ORF">GB882_04370</name>
</gene>
<keyword evidence="5" id="KW-1185">Reference proteome</keyword>
<keyword evidence="1 4" id="KW-0808">Transferase</keyword>
<evidence type="ECO:0000313" key="4">
    <source>
        <dbReference type="EMBL" id="MPV87890.1"/>
    </source>
</evidence>
<dbReference type="PANTHER" id="PTHR43877">
    <property type="entry name" value="AMINOALKYLPHOSPHONATE N-ACETYLTRANSFERASE-RELATED-RELATED"/>
    <property type="match status" value="1"/>
</dbReference>
<name>A0A7J9UVI9_9MICO</name>